<comment type="similarity">
    <text evidence="2 6">Belongs to the SURF1 family.</text>
</comment>
<dbReference type="EMBL" id="OMOQ01000006">
    <property type="protein sequence ID" value="SPH24971.1"/>
    <property type="molecule type" value="Genomic_DNA"/>
</dbReference>
<accession>A0A2R8BNF0</accession>
<keyword evidence="6" id="KW-1003">Cell membrane</keyword>
<feature type="transmembrane region" description="Helical" evidence="6">
    <location>
        <begin position="200"/>
        <end position="219"/>
    </location>
</feature>
<gene>
    <name evidence="7" type="ORF">DEA8626_04004</name>
</gene>
<evidence type="ECO:0000256" key="3">
    <source>
        <dbReference type="ARBA" id="ARBA00022692"/>
    </source>
</evidence>
<dbReference type="Proteomes" id="UP000244924">
    <property type="component" value="Unassembled WGS sequence"/>
</dbReference>
<keyword evidence="4 6" id="KW-1133">Transmembrane helix</keyword>
<evidence type="ECO:0000256" key="6">
    <source>
        <dbReference type="RuleBase" id="RU363076"/>
    </source>
</evidence>
<dbReference type="CDD" id="cd06662">
    <property type="entry name" value="SURF1"/>
    <property type="match status" value="1"/>
</dbReference>
<dbReference type="InterPro" id="IPR002994">
    <property type="entry name" value="Surf1/Shy1"/>
</dbReference>
<keyword evidence="5 6" id="KW-0472">Membrane</keyword>
<dbReference type="Pfam" id="PF02104">
    <property type="entry name" value="SURF1"/>
    <property type="match status" value="1"/>
</dbReference>
<protein>
    <recommendedName>
        <fullName evidence="6">SURF1-like protein</fullName>
    </recommendedName>
</protein>
<evidence type="ECO:0000256" key="1">
    <source>
        <dbReference type="ARBA" id="ARBA00004370"/>
    </source>
</evidence>
<proteinExistence type="inferred from homology"/>
<dbReference type="PANTHER" id="PTHR23427">
    <property type="entry name" value="SURFEIT LOCUS PROTEIN"/>
    <property type="match status" value="1"/>
</dbReference>
<evidence type="ECO:0000256" key="4">
    <source>
        <dbReference type="ARBA" id="ARBA00022989"/>
    </source>
</evidence>
<comment type="caution">
    <text evidence="6">Lacks conserved residue(s) required for the propagation of feature annotation.</text>
</comment>
<dbReference type="OrthoDB" id="6079986at2"/>
<keyword evidence="3 6" id="KW-0812">Transmembrane</keyword>
<comment type="subcellular location">
    <subcellularLocation>
        <location evidence="6">Cell membrane</location>
        <topology evidence="6">Multi-pass membrane protein</topology>
    </subcellularLocation>
    <subcellularLocation>
        <location evidence="1">Membrane</location>
    </subcellularLocation>
</comment>
<dbReference type="PANTHER" id="PTHR23427:SF2">
    <property type="entry name" value="SURFEIT LOCUS PROTEIN 1"/>
    <property type="match status" value="1"/>
</dbReference>
<reference evidence="7 8" key="1">
    <citation type="submission" date="2018-03" db="EMBL/GenBank/DDBJ databases">
        <authorList>
            <person name="Keele B.F."/>
        </authorList>
    </citation>
    <scope>NUCLEOTIDE SEQUENCE [LARGE SCALE GENOMIC DNA]</scope>
    <source>
        <strain evidence="7 8">CECT 8626</strain>
    </source>
</reference>
<evidence type="ECO:0000256" key="2">
    <source>
        <dbReference type="ARBA" id="ARBA00007165"/>
    </source>
</evidence>
<name>A0A2R8BNF0_9RHOB</name>
<dbReference type="RefSeq" id="WP_108854965.1">
    <property type="nucleotide sequence ID" value="NZ_OMOQ01000006.1"/>
</dbReference>
<sequence length="226" mass="24399">MRRYLPALVIGAAGIAVLMALGFWQARRLAWKEGVIAAIEAQIAADPVPLSSIATPMRESDLYRPVTVAGRTTGEELLVLSGKKGQGAGYEVIAVFETAEGARILIDRGFIPETARSDPRPPVALSVTGNLHWPEETDSFTPPPDARTGLWFARDVAAMSESLGTLPVLVVARQIEGDAQGIVPVPVGTSAIPNDHREYAITWFSLAAVWAGMTGFLLWRIRQRTN</sequence>
<dbReference type="GO" id="GO:0005886">
    <property type="term" value="C:plasma membrane"/>
    <property type="evidence" value="ECO:0007669"/>
    <property type="project" value="UniProtKB-SubCell"/>
</dbReference>
<evidence type="ECO:0000256" key="5">
    <source>
        <dbReference type="ARBA" id="ARBA00023136"/>
    </source>
</evidence>
<dbReference type="InterPro" id="IPR045214">
    <property type="entry name" value="Surf1/Surf4"/>
</dbReference>
<evidence type="ECO:0000313" key="8">
    <source>
        <dbReference type="Proteomes" id="UP000244924"/>
    </source>
</evidence>
<dbReference type="AlphaFoldDB" id="A0A2R8BNF0"/>
<organism evidence="7 8">
    <name type="scientific">Albidovulum aquaemixtae</name>
    <dbReference type="NCBI Taxonomy" id="1542388"/>
    <lineage>
        <taxon>Bacteria</taxon>
        <taxon>Pseudomonadati</taxon>
        <taxon>Pseudomonadota</taxon>
        <taxon>Alphaproteobacteria</taxon>
        <taxon>Rhodobacterales</taxon>
        <taxon>Paracoccaceae</taxon>
        <taxon>Albidovulum</taxon>
    </lineage>
</organism>
<keyword evidence="8" id="KW-1185">Reference proteome</keyword>
<evidence type="ECO:0000313" key="7">
    <source>
        <dbReference type="EMBL" id="SPH24971.1"/>
    </source>
</evidence>
<dbReference type="PROSITE" id="PS50895">
    <property type="entry name" value="SURF1"/>
    <property type="match status" value="1"/>
</dbReference>